<feature type="transmembrane region" description="Helical" evidence="1">
    <location>
        <begin position="115"/>
        <end position="136"/>
    </location>
</feature>
<feature type="transmembrane region" description="Helical" evidence="1">
    <location>
        <begin position="413"/>
        <end position="446"/>
    </location>
</feature>
<feature type="transmembrane region" description="Helical" evidence="1">
    <location>
        <begin position="167"/>
        <end position="200"/>
    </location>
</feature>
<feature type="transmembrane region" description="Helical" evidence="1">
    <location>
        <begin position="373"/>
        <end position="393"/>
    </location>
</feature>
<feature type="transmembrane region" description="Helical" evidence="1">
    <location>
        <begin position="269"/>
        <end position="289"/>
    </location>
</feature>
<dbReference type="Proteomes" id="UP001204621">
    <property type="component" value="Unassembled WGS sequence"/>
</dbReference>
<feature type="transmembrane region" description="Helical" evidence="1">
    <location>
        <begin position="310"/>
        <end position="330"/>
    </location>
</feature>
<dbReference type="EMBL" id="JANUGU010000002">
    <property type="protein sequence ID" value="MCS0658412.1"/>
    <property type="molecule type" value="Genomic_DNA"/>
</dbReference>
<sequence length="695" mass="75109">MMRFAPSRVDRDGAAISSRLAPAIVVATMLLVGWYLLARNLGLNPVLFADEWYYSKMSRLQPLADSVLPSWLYLWIFRATNACGDGFLDCVRIGNVGFWIGAAPFLYAITRRVAGRVWSCVVLALSLMAPLNLYTAMFMPESTYYFGFCVLSWLALNRSAWNRAAHGLALGIVLGLMSLVKVHALFLVPALLLYLCWLAYVQGGAHWLRDALLSCVLAVGATFGVKFGLAWVFAGKAGLTLFGTFYGGTAGQDHSLAALLGPALVNARGHLEVLALLFGLPLAIILSTLPSRAAREAAGAAVTRLQLYSLLMLGAALGMTVMYTASIAHFGPLEMIRLHVRYYSFVFPLLLAVAAAAAGQAQRGGPRALRGTVALLVAAIVVVGYFNLPQYSLSMVDGPEIAGLPPDQLAGQILAAAGLVLLALWGFGPSLAAPLFLLAAMPWFLFNGYQSNRDYLAQLIPSWSADRGGRAAHRIVPPAERKLLTVAAIDDQEIMRTQFHVDDKDSTSVQVQKDQPVQPYQIPPRGKWFLVIGHHPLPPGHTPVEATADYALYKLSAQRKVLARVLLAEPLGKGAIASAEGLSYIEHWGRWSYGKQVVLHLAEPLPPHAFLILKGMSYGDNATQPFTLHVGALTTQFIMGPSMQEIGLWLDTDGQQRTLVIDVPHPVAPSAPGVPGDHRLLGIALAEIEIATDAR</sequence>
<protein>
    <recommendedName>
        <fullName evidence="2">DUF7024 domain-containing protein</fullName>
    </recommendedName>
</protein>
<dbReference type="RefSeq" id="WP_258811594.1">
    <property type="nucleotide sequence ID" value="NZ_JANUGU010000002.1"/>
</dbReference>
<reference evidence="3 4" key="1">
    <citation type="submission" date="2022-08" db="EMBL/GenBank/DDBJ databases">
        <title>Reclassification of Massilia species as members of the genera Telluria, Duganella, Pseudoduganella, Mokoshia gen. nov. and Zemynaea gen. nov. using orthogonal and non-orthogonal genome-based approaches.</title>
        <authorList>
            <person name="Bowman J.P."/>
        </authorList>
    </citation>
    <scope>NUCLEOTIDE SEQUENCE [LARGE SCALE GENOMIC DNA]</scope>
    <source>
        <strain evidence="3 4">JCM 31606</strain>
    </source>
</reference>
<feature type="transmembrane region" description="Helical" evidence="1">
    <location>
        <begin position="212"/>
        <end position="234"/>
    </location>
</feature>
<evidence type="ECO:0000256" key="1">
    <source>
        <dbReference type="SAM" id="Phobius"/>
    </source>
</evidence>
<dbReference type="Pfam" id="PF22895">
    <property type="entry name" value="DUF7024"/>
    <property type="match status" value="1"/>
</dbReference>
<evidence type="ECO:0000259" key="2">
    <source>
        <dbReference type="Pfam" id="PF22895"/>
    </source>
</evidence>
<keyword evidence="1" id="KW-0812">Transmembrane</keyword>
<dbReference type="InterPro" id="IPR054288">
    <property type="entry name" value="DUF7024"/>
</dbReference>
<accession>A0ABT2CWS4</accession>
<gene>
    <name evidence="3" type="ORF">NX778_10085</name>
</gene>
<evidence type="ECO:0000313" key="4">
    <source>
        <dbReference type="Proteomes" id="UP001204621"/>
    </source>
</evidence>
<keyword evidence="1" id="KW-1133">Transmembrane helix</keyword>
<evidence type="ECO:0000313" key="3">
    <source>
        <dbReference type="EMBL" id="MCS0658412.1"/>
    </source>
</evidence>
<feature type="transmembrane region" description="Helical" evidence="1">
    <location>
        <begin position="20"/>
        <end position="38"/>
    </location>
</feature>
<feature type="transmembrane region" description="Helical" evidence="1">
    <location>
        <begin position="89"/>
        <end position="109"/>
    </location>
</feature>
<comment type="caution">
    <text evidence="3">The sequence shown here is derived from an EMBL/GenBank/DDBJ whole genome shotgun (WGS) entry which is preliminary data.</text>
</comment>
<keyword evidence="4" id="KW-1185">Reference proteome</keyword>
<feature type="domain" description="DUF7024" evidence="2">
    <location>
        <begin position="575"/>
        <end position="691"/>
    </location>
</feature>
<name>A0ABT2CWS4_9BURK</name>
<organism evidence="3 4">
    <name type="scientific">Massilia terrae</name>
    <dbReference type="NCBI Taxonomy" id="1811224"/>
    <lineage>
        <taxon>Bacteria</taxon>
        <taxon>Pseudomonadati</taxon>
        <taxon>Pseudomonadota</taxon>
        <taxon>Betaproteobacteria</taxon>
        <taxon>Burkholderiales</taxon>
        <taxon>Oxalobacteraceae</taxon>
        <taxon>Telluria group</taxon>
        <taxon>Massilia</taxon>
    </lineage>
</organism>
<proteinExistence type="predicted"/>
<keyword evidence="1" id="KW-0472">Membrane</keyword>
<feature type="transmembrane region" description="Helical" evidence="1">
    <location>
        <begin position="342"/>
        <end position="361"/>
    </location>
</feature>